<dbReference type="eggNOG" id="ENOG502QQSP">
    <property type="taxonomic scope" value="Eukaryota"/>
</dbReference>
<dbReference type="PANTHER" id="PTHR11771">
    <property type="entry name" value="LIPOXYGENASE"/>
    <property type="match status" value="1"/>
</dbReference>
<dbReference type="SUPFAM" id="SSF48484">
    <property type="entry name" value="Lipoxigenase"/>
    <property type="match status" value="1"/>
</dbReference>
<sequence>MLKPQVHRYSTPTTVLFPFSKPFLHGNCHVFRQVQPSPSLKIGSKVRVSCHSKRHNVSSKNIEAIATSTEKSVSVINAVVTVKATWKDDYEDYLFGRTLRLELVSAELDHTTGSEKSTIYAHASKAGKDKHGNELYEATFNVPSDFGEVGAMSVENEHHVEIYLMNIVLDGFSNGDPVNITCNSWIQPKNKNEPKRIFFTNKSYLPSQTPDGLKRFRIEELYHLRGHGQGVRQPSDRIYDYDVYNDLGNPDKRRPVLGGKKFPYPRRCRTGRQHYESDPLKEKRDKYIYVPRDETFSDVKQEAFDNMKDYKSMCHAALPYIEKFFDGDKKFEYFTEIDELFNEDGFSLPEAEPGFLNSLARFAKTLKEMGEEVFQFDAPEAMLRDKFFWFRDEEFARQTLAGLNPCSIQLITEWPLKSSLDPKIYGPRLQESEITKDIIEKELGAMISVEEAIEQKKLFMLDYHDLFLPYVEKVRKLEHTTLYGSRTVFFLTPDNTLRPLAIELTRPPMDDKPLWRKVYTPGSWNSTKTWLWRLAKAHVLAHDSGYHQLVSHWLRSHCVVEPYIIATNRQLSVMHPIYRLLHPHLRYTLELNAIGRDILISAGGVIENTFSPGEYCMEMSSVIYDKQWRFDEQALPKDLMKRGMAVEDPNARHGLKLTIDDYPFAKDGLDLWGILKQWVTDYVNHYYPDQSLVESDDELQAWWTEIRTVGHADKKDEPWWPVLKTPQNLIEILTTIIWVASGHHAAVNFGQYTYAAYFPNRPTIARVNMPDEDPTEKFWKTFIEKPEDALLYTFPNQDQAILVIATLDLLSTHSPDEEFLGKGKEPAWGEDPVINAAFEKFSGRLMELEGIIDERNGDSTLVNRNGAGVVPYNLLKPYWKDGDKEKGVPYSISI</sequence>
<evidence type="ECO:0000313" key="22">
    <source>
        <dbReference type="Proteomes" id="UP000027120"/>
    </source>
</evidence>
<dbReference type="AlphaFoldDB" id="A0A067FC49"/>
<keyword evidence="4 18" id="KW-0444">Lipid biosynthesis</keyword>
<evidence type="ECO:0000256" key="11">
    <source>
        <dbReference type="ARBA" id="ARBA00022964"/>
    </source>
</evidence>
<keyword evidence="13 17" id="KW-0408">Iron</keyword>
<dbReference type="PRINTS" id="PR00087">
    <property type="entry name" value="LIPOXYGENASE"/>
</dbReference>
<organism evidence="21 22">
    <name type="scientific">Citrus sinensis</name>
    <name type="common">Sweet orange</name>
    <name type="synonym">Citrus aurantium var. sinensis</name>
    <dbReference type="NCBI Taxonomy" id="2711"/>
    <lineage>
        <taxon>Eukaryota</taxon>
        <taxon>Viridiplantae</taxon>
        <taxon>Streptophyta</taxon>
        <taxon>Embryophyta</taxon>
        <taxon>Tracheophyta</taxon>
        <taxon>Spermatophyta</taxon>
        <taxon>Magnoliopsida</taxon>
        <taxon>eudicotyledons</taxon>
        <taxon>Gunneridae</taxon>
        <taxon>Pentapetalae</taxon>
        <taxon>rosids</taxon>
        <taxon>malvids</taxon>
        <taxon>Sapindales</taxon>
        <taxon>Rutaceae</taxon>
        <taxon>Aurantioideae</taxon>
        <taxon>Citrus</taxon>
    </lineage>
</organism>
<dbReference type="InterPro" id="IPR000907">
    <property type="entry name" value="LipOase"/>
</dbReference>
<dbReference type="InterPro" id="IPR020833">
    <property type="entry name" value="LipOase_Fe_BS"/>
</dbReference>
<keyword evidence="6" id="KW-0934">Plastid</keyword>
<evidence type="ECO:0000256" key="6">
    <source>
        <dbReference type="ARBA" id="ARBA00022640"/>
    </source>
</evidence>
<keyword evidence="10" id="KW-0809">Transit peptide</keyword>
<dbReference type="PROSITE" id="PS00711">
    <property type="entry name" value="LIPOXYGENASE_1"/>
    <property type="match status" value="1"/>
</dbReference>
<keyword evidence="14" id="KW-0443">Lipid metabolism</keyword>
<dbReference type="Gene3D" id="2.60.60.20">
    <property type="entry name" value="PLAT/LH2 domain"/>
    <property type="match status" value="1"/>
</dbReference>
<evidence type="ECO:0000256" key="10">
    <source>
        <dbReference type="ARBA" id="ARBA00022946"/>
    </source>
</evidence>
<dbReference type="Gene3D" id="4.10.372.10">
    <property type="entry name" value="Lipoxygenase-1, Domain 3"/>
    <property type="match status" value="1"/>
</dbReference>
<dbReference type="EMBL" id="KK784905">
    <property type="protein sequence ID" value="KDO64923.1"/>
    <property type="molecule type" value="Genomic_DNA"/>
</dbReference>
<dbReference type="SMR" id="A0A067FC49"/>
<dbReference type="SUPFAM" id="SSF49723">
    <property type="entry name" value="Lipase/lipooxygenase domain (PLAT/LH2 domain)"/>
    <property type="match status" value="1"/>
</dbReference>
<dbReference type="CDD" id="cd01751">
    <property type="entry name" value="PLAT_LH2"/>
    <property type="match status" value="1"/>
</dbReference>
<evidence type="ECO:0000256" key="8">
    <source>
        <dbReference type="ARBA" id="ARBA00022767"/>
    </source>
</evidence>
<keyword evidence="15 18" id="KW-0275">Fatty acid biosynthesis</keyword>
<evidence type="ECO:0000256" key="9">
    <source>
        <dbReference type="ARBA" id="ARBA00022832"/>
    </source>
</evidence>
<dbReference type="PRINTS" id="PR00468">
    <property type="entry name" value="PLTLPOXGNASE"/>
</dbReference>
<evidence type="ECO:0000259" key="19">
    <source>
        <dbReference type="PROSITE" id="PS50095"/>
    </source>
</evidence>
<dbReference type="InterPro" id="IPR001024">
    <property type="entry name" value="PLAT/LH2_dom"/>
</dbReference>
<dbReference type="GO" id="GO:0034440">
    <property type="term" value="P:lipid oxidation"/>
    <property type="evidence" value="ECO:0000318"/>
    <property type="project" value="GO_Central"/>
</dbReference>
<dbReference type="GO" id="GO:0016165">
    <property type="term" value="F:linoleate 13S-lipoxygenase activity"/>
    <property type="evidence" value="ECO:0007669"/>
    <property type="project" value="UniProtKB-ARBA"/>
</dbReference>
<dbReference type="PROSITE" id="PS00081">
    <property type="entry name" value="LIPOXYGENASE_2"/>
    <property type="match status" value="1"/>
</dbReference>
<dbReference type="GO" id="GO:0006633">
    <property type="term" value="P:fatty acid biosynthetic process"/>
    <property type="evidence" value="ECO:0007669"/>
    <property type="project" value="UniProtKB-KW"/>
</dbReference>
<evidence type="ECO:0000256" key="1">
    <source>
        <dbReference type="ARBA" id="ARBA00001962"/>
    </source>
</evidence>
<dbReference type="InterPro" id="IPR020834">
    <property type="entry name" value="LipOase_CS"/>
</dbReference>
<evidence type="ECO:0000256" key="14">
    <source>
        <dbReference type="ARBA" id="ARBA00023098"/>
    </source>
</evidence>
<gene>
    <name evidence="21" type="ORF">CISIN_1g002670mg</name>
</gene>
<dbReference type="Gene3D" id="3.10.450.60">
    <property type="match status" value="1"/>
</dbReference>
<dbReference type="PROSITE" id="PS51393">
    <property type="entry name" value="LIPOXYGENASE_3"/>
    <property type="match status" value="1"/>
</dbReference>
<comment type="cofactor">
    <cofactor evidence="1 17">
        <name>Fe cation</name>
        <dbReference type="ChEBI" id="CHEBI:24875"/>
    </cofactor>
</comment>
<evidence type="ECO:0000256" key="18">
    <source>
        <dbReference type="RuleBase" id="RU003975"/>
    </source>
</evidence>
<dbReference type="GO" id="GO:0016702">
    <property type="term" value="F:oxidoreductase activity, acting on single donors with incorporation of molecular oxygen, incorporation of two atoms of oxygen"/>
    <property type="evidence" value="ECO:0000318"/>
    <property type="project" value="GO_Central"/>
</dbReference>
<comment type="similarity">
    <text evidence="3 17">Belongs to the lipoxygenase family.</text>
</comment>
<protein>
    <recommendedName>
        <fullName evidence="18">Lipoxygenase</fullName>
        <ecNumber evidence="18">1.13.11.-</ecNumber>
    </recommendedName>
</protein>
<name>A0A067FC49_CITSI</name>
<dbReference type="EC" id="1.13.11.-" evidence="18"/>
<reference evidence="21 22" key="1">
    <citation type="submission" date="2014-04" db="EMBL/GenBank/DDBJ databases">
        <authorList>
            <consortium name="International Citrus Genome Consortium"/>
            <person name="Gmitter F."/>
            <person name="Chen C."/>
            <person name="Farmerie W."/>
            <person name="Harkins T."/>
            <person name="Desany B."/>
            <person name="Mohiuddin M."/>
            <person name="Kodira C."/>
            <person name="Borodovsky M."/>
            <person name="Lomsadze A."/>
            <person name="Burns P."/>
            <person name="Jenkins J."/>
            <person name="Prochnik S."/>
            <person name="Shu S."/>
            <person name="Chapman J."/>
            <person name="Pitluck S."/>
            <person name="Schmutz J."/>
            <person name="Rokhsar D."/>
        </authorList>
    </citation>
    <scope>NUCLEOTIDE SEQUENCE</scope>
</reference>
<evidence type="ECO:0000256" key="2">
    <source>
        <dbReference type="ARBA" id="ARBA00004229"/>
    </source>
</evidence>
<dbReference type="STRING" id="2711.A0A067FC49"/>
<evidence type="ECO:0000256" key="13">
    <source>
        <dbReference type="ARBA" id="ARBA00023004"/>
    </source>
</evidence>
<feature type="domain" description="Lipoxygenase" evidence="20">
    <location>
        <begin position="203"/>
        <end position="894"/>
    </location>
</feature>
<keyword evidence="12 17" id="KW-0560">Oxidoreductase</keyword>
<comment type="function">
    <text evidence="18">Plant lipoxygenase may be involved in a number of diverse aspects of plant physiology including growth and development, pest resistance, and senescence or responses to wounding.</text>
</comment>
<dbReference type="KEGG" id="cit:102625429"/>
<dbReference type="GO" id="GO:0009507">
    <property type="term" value="C:chloroplast"/>
    <property type="evidence" value="ECO:0007669"/>
    <property type="project" value="UniProtKB-SubCell"/>
</dbReference>
<dbReference type="PROSITE" id="PS50095">
    <property type="entry name" value="PLAT"/>
    <property type="match status" value="1"/>
</dbReference>
<comment type="subcellular location">
    <subcellularLocation>
        <location evidence="2">Plastid</location>
        <location evidence="2">Chloroplast</location>
    </subcellularLocation>
</comment>
<keyword evidence="8 18" id="KW-0925">Oxylipin biosynthesis</keyword>
<evidence type="ECO:0000256" key="5">
    <source>
        <dbReference type="ARBA" id="ARBA00022528"/>
    </source>
</evidence>
<evidence type="ECO:0000256" key="3">
    <source>
        <dbReference type="ARBA" id="ARBA00009419"/>
    </source>
</evidence>
<accession>A0A067FC49</accession>
<dbReference type="Proteomes" id="UP000027120">
    <property type="component" value="Unassembled WGS sequence"/>
</dbReference>
<dbReference type="Pfam" id="PF01477">
    <property type="entry name" value="PLAT"/>
    <property type="match status" value="1"/>
</dbReference>
<dbReference type="SMART" id="SM00308">
    <property type="entry name" value="LH2"/>
    <property type="match status" value="1"/>
</dbReference>
<evidence type="ECO:0000256" key="16">
    <source>
        <dbReference type="PROSITE-ProRule" id="PRU00152"/>
    </source>
</evidence>
<dbReference type="PaxDb" id="2711-XP_006494271.1"/>
<keyword evidence="9" id="KW-0276">Fatty acid metabolism</keyword>
<comment type="pathway">
    <text evidence="18">Lipid metabolism; oxylipin biosynthesis.</text>
</comment>
<dbReference type="GO" id="GO:0031408">
    <property type="term" value="P:oxylipin biosynthetic process"/>
    <property type="evidence" value="ECO:0007669"/>
    <property type="project" value="UniProtKB-UniRule"/>
</dbReference>
<dbReference type="UniPathway" id="UPA00382"/>
<keyword evidence="22" id="KW-1185">Reference proteome</keyword>
<dbReference type="InterPro" id="IPR036392">
    <property type="entry name" value="PLAT/LH2_dom_sf"/>
</dbReference>
<keyword evidence="5" id="KW-0150">Chloroplast</keyword>
<evidence type="ECO:0000256" key="12">
    <source>
        <dbReference type="ARBA" id="ARBA00023002"/>
    </source>
</evidence>
<evidence type="ECO:0000256" key="17">
    <source>
        <dbReference type="RuleBase" id="RU003974"/>
    </source>
</evidence>
<evidence type="ECO:0000256" key="7">
    <source>
        <dbReference type="ARBA" id="ARBA00022723"/>
    </source>
</evidence>
<dbReference type="Pfam" id="PF00305">
    <property type="entry name" value="Lipoxygenase"/>
    <property type="match status" value="1"/>
</dbReference>
<evidence type="ECO:0000259" key="20">
    <source>
        <dbReference type="PROSITE" id="PS51393"/>
    </source>
</evidence>
<dbReference type="InterPro" id="IPR036226">
    <property type="entry name" value="LipOase_C_sf"/>
</dbReference>
<dbReference type="FunFam" id="3.10.450.60:FF:000005">
    <property type="entry name" value="Lipoxygenase"/>
    <property type="match status" value="1"/>
</dbReference>
<dbReference type="InterPro" id="IPR001246">
    <property type="entry name" value="LipOase_plant"/>
</dbReference>
<dbReference type="OrthoDB" id="407298at2759"/>
<keyword evidence="7 17" id="KW-0479">Metal-binding</keyword>
<dbReference type="InterPro" id="IPR027433">
    <property type="entry name" value="Lipoxygenase_dom_3"/>
</dbReference>
<evidence type="ECO:0000256" key="15">
    <source>
        <dbReference type="ARBA" id="ARBA00023160"/>
    </source>
</evidence>
<proteinExistence type="inferred from homology"/>
<keyword evidence="11 17" id="KW-0223">Dioxygenase</keyword>
<dbReference type="Gene3D" id="1.20.245.10">
    <property type="entry name" value="Lipoxygenase-1, Domain 5"/>
    <property type="match status" value="1"/>
</dbReference>
<comment type="caution">
    <text evidence="16">Lacks conserved residue(s) required for the propagation of feature annotation.</text>
</comment>
<evidence type="ECO:0000313" key="21">
    <source>
        <dbReference type="EMBL" id="KDO64923.1"/>
    </source>
</evidence>
<dbReference type="Gene3D" id="4.10.375.10">
    <property type="entry name" value="Lipoxygenase-1, Domain 2"/>
    <property type="match status" value="1"/>
</dbReference>
<feature type="domain" description="PLAT" evidence="19">
    <location>
        <begin position="78"/>
        <end position="200"/>
    </location>
</feature>
<dbReference type="FunFam" id="1.20.245.10:FF:000002">
    <property type="entry name" value="Lipoxygenase"/>
    <property type="match status" value="1"/>
</dbReference>
<dbReference type="InterPro" id="IPR013819">
    <property type="entry name" value="LipOase_C"/>
</dbReference>
<evidence type="ECO:0000256" key="4">
    <source>
        <dbReference type="ARBA" id="ARBA00022516"/>
    </source>
</evidence>
<dbReference type="GO" id="GO:0046872">
    <property type="term" value="F:metal ion binding"/>
    <property type="evidence" value="ECO:0007669"/>
    <property type="project" value="UniProtKB-UniRule"/>
</dbReference>
<dbReference type="InterPro" id="IPR042057">
    <property type="entry name" value="Lipoxy_PLAT/LH2"/>
</dbReference>